<keyword evidence="4" id="KW-1185">Reference proteome</keyword>
<protein>
    <submittedName>
        <fullName evidence="3">Conserved phage C-terminal domain-containing protein</fullName>
    </submittedName>
</protein>
<dbReference type="NCBIfam" id="TIGR01610">
    <property type="entry name" value="phage_O_Nterm"/>
    <property type="match status" value="1"/>
</dbReference>
<organism evidence="3 4">
    <name type="scientific">Aeribacillus composti</name>
    <dbReference type="NCBI Taxonomy" id="1868734"/>
    <lineage>
        <taxon>Bacteria</taxon>
        <taxon>Bacillati</taxon>
        <taxon>Bacillota</taxon>
        <taxon>Bacilli</taxon>
        <taxon>Bacillales</taxon>
        <taxon>Bacillaceae</taxon>
        <taxon>Aeribacillus</taxon>
    </lineage>
</organism>
<dbReference type="EMBL" id="CP134501">
    <property type="protein sequence ID" value="WNF33815.1"/>
    <property type="molecule type" value="Genomic_DNA"/>
</dbReference>
<feature type="domain" description="Bacteriophage lambda Replication protein O N-terminal" evidence="1">
    <location>
        <begin position="5"/>
        <end position="101"/>
    </location>
</feature>
<evidence type="ECO:0000259" key="1">
    <source>
        <dbReference type="Pfam" id="PF04492"/>
    </source>
</evidence>
<reference evidence="3 4" key="1">
    <citation type="submission" date="2023-09" db="EMBL/GenBank/DDBJ databases">
        <title>Different Types of Thermotolerant Ring-Cleaving Dioxygenases derived from Aeribacillus composti HB-1 applied for multiple aromatic hydrocarbons removal.</title>
        <authorList>
            <person name="Cao L."/>
            <person name="Li M."/>
            <person name="Ma T."/>
        </authorList>
    </citation>
    <scope>NUCLEOTIDE SEQUENCE [LARGE SCALE GENOMIC DNA]</scope>
    <source>
        <strain evidence="3 4">HB-1</strain>
    </source>
</reference>
<dbReference type="Pfam" id="PF04492">
    <property type="entry name" value="Phage_rep_O"/>
    <property type="match status" value="1"/>
</dbReference>
<name>A0ABY9WCE5_9BACI</name>
<dbReference type="GeneID" id="301125065"/>
<evidence type="ECO:0000313" key="4">
    <source>
        <dbReference type="Proteomes" id="UP001303701"/>
    </source>
</evidence>
<dbReference type="InterPro" id="IPR011741">
    <property type="entry name" value="Phg_2220_C"/>
</dbReference>
<feature type="domain" description="Phage conserved hypothetical protein C-terminal" evidence="2">
    <location>
        <begin position="149"/>
        <end position="222"/>
    </location>
</feature>
<sequence length="260" mass="30780">MANPQVEHGHTRIANEILDQIMKLNLNGTQFRIVMAVWRYTYGFQRKEHEMSLNFIAKAIDASRTQVNRELSVLIDRKIIKSDSGPKGVRILSFNKNYDEWEHCTLNRAQYSNSRTEVYSNQSTDVYSNQRTKKENNKENNKKNIYVEIIEYLNKKAGKRFSPKSQANRKLINGRLAEGRTVEDFKYVIDVKCDHWLDDPKMNEYLRPSTLFAQKNFENYLNQKPKNQKTVKTTDIRDKEIEFQRWVAEGNDPDEFDWNI</sequence>
<dbReference type="NCBIfam" id="TIGR02220">
    <property type="entry name" value="phg_TIGR02220"/>
    <property type="match status" value="1"/>
</dbReference>
<dbReference type="RefSeq" id="WP_311066925.1">
    <property type="nucleotide sequence ID" value="NZ_CP134501.1"/>
</dbReference>
<dbReference type="InterPro" id="IPR006497">
    <property type="entry name" value="Phage_lambda_VrpO_N"/>
</dbReference>
<accession>A0ABY9WCE5</accession>
<dbReference type="Pfam" id="PF09524">
    <property type="entry name" value="Phg_2220_C"/>
    <property type="match status" value="1"/>
</dbReference>
<dbReference type="InterPro" id="IPR036388">
    <property type="entry name" value="WH-like_DNA-bd_sf"/>
</dbReference>
<dbReference type="Proteomes" id="UP001303701">
    <property type="component" value="Chromosome"/>
</dbReference>
<evidence type="ECO:0000259" key="2">
    <source>
        <dbReference type="Pfam" id="PF09524"/>
    </source>
</evidence>
<dbReference type="Gene3D" id="1.10.10.10">
    <property type="entry name" value="Winged helix-like DNA-binding domain superfamily/Winged helix DNA-binding domain"/>
    <property type="match status" value="1"/>
</dbReference>
<proteinExistence type="predicted"/>
<evidence type="ECO:0000313" key="3">
    <source>
        <dbReference type="EMBL" id="WNF33815.1"/>
    </source>
</evidence>
<gene>
    <name evidence="3" type="ORF">RI196_03775</name>
</gene>